<dbReference type="InterPro" id="IPR008893">
    <property type="entry name" value="WGR_domain"/>
</dbReference>
<evidence type="ECO:0000313" key="3">
    <source>
        <dbReference type="EMBL" id="EEP68163.1"/>
    </source>
</evidence>
<dbReference type="AlphaFoldDB" id="C4GK41"/>
<evidence type="ECO:0000256" key="1">
    <source>
        <dbReference type="SAM" id="MobiDB-lite"/>
    </source>
</evidence>
<dbReference type="STRING" id="629741.GCWU000324_02415"/>
<dbReference type="PANTHER" id="PTHR30634">
    <property type="entry name" value="OUTER MEMBRANE LOLAB LIPOPROTEIN INSERTION APPARATUS"/>
    <property type="match status" value="1"/>
</dbReference>
<feature type="domain" description="WGR" evidence="2">
    <location>
        <begin position="1"/>
        <end position="97"/>
    </location>
</feature>
<comment type="caution">
    <text evidence="3">The sequence shown here is derived from an EMBL/GenBank/DDBJ whole genome shotgun (WGS) entry which is preliminary data.</text>
</comment>
<dbReference type="InterPro" id="IPR049809">
    <property type="entry name" value="YehF/YfeS-like_WGR"/>
</dbReference>
<reference evidence="3" key="1">
    <citation type="submission" date="2009-04" db="EMBL/GenBank/DDBJ databases">
        <authorList>
            <person name="Weinstock G."/>
            <person name="Sodergren E."/>
            <person name="Clifton S."/>
            <person name="Fulton L."/>
            <person name="Fulton B."/>
            <person name="Courtney L."/>
            <person name="Fronick C."/>
            <person name="Harrison M."/>
            <person name="Strong C."/>
            <person name="Farmer C."/>
            <person name="Delahaunty K."/>
            <person name="Markovic C."/>
            <person name="Hall O."/>
            <person name="Minx P."/>
            <person name="Tomlinson C."/>
            <person name="Mitreva M."/>
            <person name="Nelson J."/>
            <person name="Hou S."/>
            <person name="Wollam A."/>
            <person name="Pepin K.H."/>
            <person name="Johnson M."/>
            <person name="Bhonagiri V."/>
            <person name="Nash W.E."/>
            <person name="Warren W."/>
            <person name="Chinwalla A."/>
            <person name="Mardis E.R."/>
            <person name="Wilson R.K."/>
        </authorList>
    </citation>
    <scope>NUCLEOTIDE SEQUENCE [LARGE SCALE GENOMIC DNA]</scope>
    <source>
        <strain evidence="3">ATCC 51147</strain>
    </source>
</reference>
<dbReference type="PROSITE" id="PS51977">
    <property type="entry name" value="WGR"/>
    <property type="match status" value="1"/>
</dbReference>
<dbReference type="HOGENOM" id="CLU_095641_0_0_4"/>
<organism evidence="3 4">
    <name type="scientific">Kingella oralis ATCC 51147</name>
    <dbReference type="NCBI Taxonomy" id="629741"/>
    <lineage>
        <taxon>Bacteria</taxon>
        <taxon>Pseudomonadati</taxon>
        <taxon>Pseudomonadota</taxon>
        <taxon>Betaproteobacteria</taxon>
        <taxon>Neisseriales</taxon>
        <taxon>Neisseriaceae</taxon>
        <taxon>Kingella</taxon>
    </lineage>
</organism>
<evidence type="ECO:0000259" key="2">
    <source>
        <dbReference type="PROSITE" id="PS51977"/>
    </source>
</evidence>
<name>C4GK41_9NEIS</name>
<dbReference type="PANTHER" id="PTHR30634:SF13">
    <property type="entry name" value="PROTEIN YEHF"/>
    <property type="match status" value="1"/>
</dbReference>
<keyword evidence="4" id="KW-1185">Reference proteome</keyword>
<gene>
    <name evidence="3" type="ORF">GCWU000324_02415</name>
</gene>
<dbReference type="SUPFAM" id="SSF142921">
    <property type="entry name" value="WGR domain-like"/>
    <property type="match status" value="1"/>
</dbReference>
<dbReference type="EMBL" id="ACJW02000003">
    <property type="protein sequence ID" value="EEP68163.1"/>
    <property type="molecule type" value="Genomic_DNA"/>
</dbReference>
<proteinExistence type="predicted"/>
<dbReference type="InterPro" id="IPR050458">
    <property type="entry name" value="LolB"/>
</dbReference>
<evidence type="ECO:0000313" key="4">
    <source>
        <dbReference type="Proteomes" id="UP000003009"/>
    </source>
</evidence>
<dbReference type="Proteomes" id="UP000003009">
    <property type="component" value="Unassembled WGS sequence"/>
</dbReference>
<dbReference type="InterPro" id="IPR036930">
    <property type="entry name" value="WGR_dom_sf"/>
</dbReference>
<protein>
    <submittedName>
        <fullName evidence="3">WGR domain protein</fullName>
    </submittedName>
</protein>
<dbReference type="OrthoDB" id="6200718at2"/>
<dbReference type="Pfam" id="PF05406">
    <property type="entry name" value="WGR"/>
    <property type="match status" value="1"/>
</dbReference>
<accession>C4GK41</accession>
<sequence>MPDKQTFPPPRKKQPMQQTLRYTDPKSDKFWRIETLANQFVVNYGKYGTNGRYEIKEFDSPEECEKQAAKLAAAKQKKGYAPAELPAGHLYFDDEEYGLNPLTSHPVFHRYFADEAVYYSECDEETAFGSDDGADTLCSLQEAFRKARPVLQDFIRHVIEGEWGFPCLPPIAGQSDADLKAQAQQETDGLEGAHYLLAHDRATLATVLGAIKISGRVDSRTDIAAALAALNRIDRLAQLLWDAPPSEILAQIRQDLTRFADETFAG</sequence>
<dbReference type="CDD" id="cd07996">
    <property type="entry name" value="WGR_MMR_like"/>
    <property type="match status" value="1"/>
</dbReference>
<dbReference type="SMART" id="SM00773">
    <property type="entry name" value="WGR"/>
    <property type="match status" value="1"/>
</dbReference>
<dbReference type="Gene3D" id="2.20.140.10">
    <property type="entry name" value="WGR domain"/>
    <property type="match status" value="1"/>
</dbReference>
<feature type="region of interest" description="Disordered" evidence="1">
    <location>
        <begin position="1"/>
        <end position="21"/>
    </location>
</feature>